<dbReference type="Proteomes" id="UP000708208">
    <property type="component" value="Unassembled WGS sequence"/>
</dbReference>
<feature type="non-terminal residue" evidence="1">
    <location>
        <position position="166"/>
    </location>
</feature>
<evidence type="ECO:0000313" key="2">
    <source>
        <dbReference type="Proteomes" id="UP000708208"/>
    </source>
</evidence>
<dbReference type="GO" id="GO:0006355">
    <property type="term" value="P:regulation of DNA-templated transcription"/>
    <property type="evidence" value="ECO:0007669"/>
    <property type="project" value="InterPro"/>
</dbReference>
<reference evidence="1" key="1">
    <citation type="submission" date="2021-06" db="EMBL/GenBank/DDBJ databases">
        <authorList>
            <person name="Hodson N. C."/>
            <person name="Mongue J. A."/>
            <person name="Jaron S. K."/>
        </authorList>
    </citation>
    <scope>NUCLEOTIDE SEQUENCE</scope>
</reference>
<dbReference type="Pfam" id="PF02820">
    <property type="entry name" value="MBT"/>
    <property type="match status" value="1"/>
</dbReference>
<dbReference type="EMBL" id="CAJVCH010537925">
    <property type="protein sequence ID" value="CAG7825928.1"/>
    <property type="molecule type" value="Genomic_DNA"/>
</dbReference>
<evidence type="ECO:0000313" key="1">
    <source>
        <dbReference type="EMBL" id="CAG7825928.1"/>
    </source>
</evidence>
<protein>
    <submittedName>
        <fullName evidence="1">Uncharacterized protein</fullName>
    </submittedName>
</protein>
<gene>
    <name evidence="1" type="ORF">AFUS01_LOCUS36008</name>
</gene>
<name>A0A8J2PM59_9HEXA</name>
<dbReference type="OrthoDB" id="8188861at2759"/>
<dbReference type="GO" id="GO:0005634">
    <property type="term" value="C:nucleus"/>
    <property type="evidence" value="ECO:0007669"/>
    <property type="project" value="InterPro"/>
</dbReference>
<organism evidence="1 2">
    <name type="scientific">Allacma fusca</name>
    <dbReference type="NCBI Taxonomy" id="39272"/>
    <lineage>
        <taxon>Eukaryota</taxon>
        <taxon>Metazoa</taxon>
        <taxon>Ecdysozoa</taxon>
        <taxon>Arthropoda</taxon>
        <taxon>Hexapoda</taxon>
        <taxon>Collembola</taxon>
        <taxon>Symphypleona</taxon>
        <taxon>Sminthuridae</taxon>
        <taxon>Allacma</taxon>
    </lineage>
</organism>
<comment type="caution">
    <text evidence="1">The sequence shown here is derived from an EMBL/GenBank/DDBJ whole genome shotgun (WGS) entry which is preliminary data.</text>
</comment>
<dbReference type="AlphaFoldDB" id="A0A8J2PM59"/>
<proteinExistence type="predicted"/>
<keyword evidence="2" id="KW-1185">Reference proteome</keyword>
<accession>A0A8J2PM59</accession>
<dbReference type="InterPro" id="IPR004092">
    <property type="entry name" value="Mbt"/>
</dbReference>
<sequence length="166" mass="18947">MNYFIVGGYWVHDTSDLIKPQGWCRSVGAEISDAQYYHPEILPKEHFGISDTHICIEQGMLFEMVNPIRRNEIAVGKVTKALQHGYFLCCIESVVFPSDLEKHCNGVNEFHFHISSDLIFPCGTCATFGQLMCKPGNDEVMVNQFDWKKFLKETGARALPFPEKRL</sequence>